<reference evidence="3" key="1">
    <citation type="submission" date="2016-10" db="EMBL/GenBank/DDBJ databases">
        <authorList>
            <person name="Varghese N."/>
            <person name="Submissions S."/>
        </authorList>
    </citation>
    <scope>NUCLEOTIDE SEQUENCE [LARGE SCALE GENOMIC DNA]</scope>
    <source>
        <strain evidence="3">IBRC-M 10403</strain>
    </source>
</reference>
<dbReference type="Proteomes" id="UP000199501">
    <property type="component" value="Unassembled WGS sequence"/>
</dbReference>
<feature type="region of interest" description="Disordered" evidence="1">
    <location>
        <begin position="174"/>
        <end position="211"/>
    </location>
</feature>
<sequence length="268" mass="29331">MAGAAFAELVRDIAEHGLTEPIVRDADGRIVDGRNRYRACAEAGVQPDYVVFTGEPWRYVVSTNLHRRHLTDNQRAVIAAKIAERARGERGPARDPKDVPDGTSFDRPPSREEAADLLNVSLRQVSRARQVVKHGTESLQAAVESGTVPVTTAARVAAELPPTEQDAFVAAANEAKASPRPPVRDDQIPHRASPTAEPTAPRAQGRRRPLTEDAVKAAQALDAAIRRWERLVGDDRWADNRVRVTETCGWALNRAADVLTAIKENRTP</sequence>
<dbReference type="SUPFAM" id="SSF110849">
    <property type="entry name" value="ParB/Sulfiredoxin"/>
    <property type="match status" value="1"/>
</dbReference>
<accession>A0A1G6K2C7</accession>
<protein>
    <submittedName>
        <fullName evidence="2">ParB-like nuclease domain-containing protein</fullName>
    </submittedName>
</protein>
<evidence type="ECO:0000313" key="2">
    <source>
        <dbReference type="EMBL" id="SDC25107.1"/>
    </source>
</evidence>
<organism evidence="2 3">
    <name type="scientific">Actinokineospora iranica</name>
    <dbReference type="NCBI Taxonomy" id="1271860"/>
    <lineage>
        <taxon>Bacteria</taxon>
        <taxon>Bacillati</taxon>
        <taxon>Actinomycetota</taxon>
        <taxon>Actinomycetes</taxon>
        <taxon>Pseudonocardiales</taxon>
        <taxon>Pseudonocardiaceae</taxon>
        <taxon>Actinokineospora</taxon>
    </lineage>
</organism>
<dbReference type="InterPro" id="IPR036086">
    <property type="entry name" value="ParB/Sulfiredoxin_sf"/>
</dbReference>
<name>A0A1G6K2C7_9PSEU</name>
<feature type="region of interest" description="Disordered" evidence="1">
    <location>
        <begin position="83"/>
        <end position="110"/>
    </location>
</feature>
<keyword evidence="3" id="KW-1185">Reference proteome</keyword>
<dbReference type="AlphaFoldDB" id="A0A1G6K2C7"/>
<evidence type="ECO:0000256" key="1">
    <source>
        <dbReference type="SAM" id="MobiDB-lite"/>
    </source>
</evidence>
<dbReference type="Gene3D" id="3.90.1530.10">
    <property type="entry name" value="Conserved hypothetical protein from pyrococcus furiosus pfu- 392566-001, ParB domain"/>
    <property type="match status" value="1"/>
</dbReference>
<gene>
    <name evidence="2" type="ORF">SAMN05216174_101678</name>
</gene>
<dbReference type="Gene3D" id="1.10.10.2830">
    <property type="match status" value="1"/>
</dbReference>
<proteinExistence type="predicted"/>
<evidence type="ECO:0000313" key="3">
    <source>
        <dbReference type="Proteomes" id="UP000199501"/>
    </source>
</evidence>
<dbReference type="EMBL" id="FMZZ01000001">
    <property type="protein sequence ID" value="SDC25107.1"/>
    <property type="molecule type" value="Genomic_DNA"/>
</dbReference>
<feature type="compositionally biased region" description="Basic and acidic residues" evidence="1">
    <location>
        <begin position="83"/>
        <end position="100"/>
    </location>
</feature>
<dbReference type="STRING" id="1271860.SAMN05216174_101678"/>